<dbReference type="PANTHER" id="PTHR31157">
    <property type="entry name" value="SCP DOMAIN-CONTAINING PROTEIN"/>
    <property type="match status" value="1"/>
</dbReference>
<feature type="compositionally biased region" description="Polar residues" evidence="1">
    <location>
        <begin position="70"/>
        <end position="83"/>
    </location>
</feature>
<reference evidence="3 4" key="2">
    <citation type="submission" date="2022-06" db="EMBL/GenBank/DDBJ databases">
        <title>Genomic Encyclopedia of Type Strains, Phase I: the one thousand microbial genomes (KMG-I) project.</title>
        <authorList>
            <person name="Kyrpides N."/>
        </authorList>
    </citation>
    <scope>NUCLEOTIDE SEQUENCE [LARGE SCALE GENOMIC DNA]</scope>
    <source>
        <strain evidence="3 4">DSM 43889</strain>
    </source>
</reference>
<feature type="region of interest" description="Disordered" evidence="1">
    <location>
        <begin position="61"/>
        <end position="153"/>
    </location>
</feature>
<organism evidence="3 4">
    <name type="scientific">Actinoalloteichus caeruleus DSM 43889</name>
    <dbReference type="NCBI Taxonomy" id="1120930"/>
    <lineage>
        <taxon>Bacteria</taxon>
        <taxon>Bacillati</taxon>
        <taxon>Actinomycetota</taxon>
        <taxon>Actinomycetes</taxon>
        <taxon>Pseudonocardiales</taxon>
        <taxon>Pseudonocardiaceae</taxon>
        <taxon>Actinoalloteichus</taxon>
        <taxon>Actinoalloteichus cyanogriseus</taxon>
    </lineage>
</organism>
<dbReference type="InterPro" id="IPR014044">
    <property type="entry name" value="CAP_dom"/>
</dbReference>
<protein>
    <submittedName>
        <fullName evidence="3">Conserved protein YkwD, contains CAP (CSP/antigen 5/PR1) domain</fullName>
    </submittedName>
</protein>
<feature type="domain" description="SCP" evidence="2">
    <location>
        <begin position="157"/>
        <end position="269"/>
    </location>
</feature>
<evidence type="ECO:0000256" key="1">
    <source>
        <dbReference type="SAM" id="MobiDB-lite"/>
    </source>
</evidence>
<dbReference type="CDD" id="cd05379">
    <property type="entry name" value="CAP_bacterial"/>
    <property type="match status" value="1"/>
</dbReference>
<evidence type="ECO:0000259" key="2">
    <source>
        <dbReference type="Pfam" id="PF00188"/>
    </source>
</evidence>
<name>A0ABT1JHN5_ACTCY</name>
<reference evidence="3 4" key="1">
    <citation type="submission" date="2013-07" db="EMBL/GenBank/DDBJ databases">
        <authorList>
            <consortium name="DOE Joint Genome Institute"/>
            <person name="Reeve W."/>
            <person name="Huntemann M."/>
            <person name="Han J."/>
            <person name="Chen A."/>
            <person name="Kyrpides N."/>
            <person name="Mavromatis K."/>
            <person name="Markowitz V."/>
            <person name="Palaniappan K."/>
            <person name="Ivanova N."/>
            <person name="Schaumberg A."/>
            <person name="Pati A."/>
            <person name="Liolios K."/>
            <person name="Nordberg H.P."/>
            <person name="Cantor M.N."/>
            <person name="Hua S.X."/>
            <person name="Woyke T."/>
        </authorList>
    </citation>
    <scope>NUCLEOTIDE SEQUENCE [LARGE SCALE GENOMIC DNA]</scope>
    <source>
        <strain evidence="3 4">DSM 43889</strain>
    </source>
</reference>
<feature type="region of interest" description="Disordered" evidence="1">
    <location>
        <begin position="1"/>
        <end position="21"/>
    </location>
</feature>
<keyword evidence="4" id="KW-1185">Reference proteome</keyword>
<sequence length="271" mass="27645">MVASSVVPSLPVIGPPSRRGASTTAGLVALTIGALTAGALSLPSLLTGEGDGEAAGPDVAALATVEPPAHTTSPTPVSSTGNEPSGEPSAPASGIPASQEPEETTGAAEDGETTEVTPEPPAAPPVREPADPPVTERPPEPERPAPPGGGPQVATVVDLVNEARREAGCATVQVDHRLVVAAQRHSEDMASQSYFSHSSPDGRGFVERANEAGYPRAAGENIAMGARDARQVMDMWMESPGHRQNILNCSVVAIGVGLDTDGWYWTQVFGG</sequence>
<dbReference type="SUPFAM" id="SSF55797">
    <property type="entry name" value="PR-1-like"/>
    <property type="match status" value="1"/>
</dbReference>
<dbReference type="EMBL" id="AUBJ02000001">
    <property type="protein sequence ID" value="MCP2332015.1"/>
    <property type="molecule type" value="Genomic_DNA"/>
</dbReference>
<evidence type="ECO:0000313" key="4">
    <source>
        <dbReference type="Proteomes" id="UP000791080"/>
    </source>
</evidence>
<dbReference type="Pfam" id="PF00188">
    <property type="entry name" value="CAP"/>
    <property type="match status" value="1"/>
</dbReference>
<dbReference type="Proteomes" id="UP000791080">
    <property type="component" value="Unassembled WGS sequence"/>
</dbReference>
<evidence type="ECO:0000313" key="3">
    <source>
        <dbReference type="EMBL" id="MCP2332015.1"/>
    </source>
</evidence>
<feature type="compositionally biased region" description="Pro residues" evidence="1">
    <location>
        <begin position="118"/>
        <end position="136"/>
    </location>
</feature>
<comment type="caution">
    <text evidence="3">The sequence shown here is derived from an EMBL/GenBank/DDBJ whole genome shotgun (WGS) entry which is preliminary data.</text>
</comment>
<dbReference type="PANTHER" id="PTHR31157:SF1">
    <property type="entry name" value="SCP DOMAIN-CONTAINING PROTEIN"/>
    <property type="match status" value="1"/>
</dbReference>
<proteinExistence type="predicted"/>
<dbReference type="InterPro" id="IPR035940">
    <property type="entry name" value="CAP_sf"/>
</dbReference>
<accession>A0ABT1JHN5</accession>
<dbReference type="Gene3D" id="3.40.33.10">
    <property type="entry name" value="CAP"/>
    <property type="match status" value="1"/>
</dbReference>
<gene>
    <name evidence="3" type="ORF">G443_002285</name>
</gene>